<dbReference type="PROSITE" id="PS50071">
    <property type="entry name" value="HOMEOBOX_2"/>
    <property type="match status" value="1"/>
</dbReference>
<evidence type="ECO:0000256" key="1">
    <source>
        <dbReference type="ARBA" id="ARBA00023125"/>
    </source>
</evidence>
<dbReference type="CDD" id="cd00086">
    <property type="entry name" value="homeodomain"/>
    <property type="match status" value="1"/>
</dbReference>
<accession>A0ABR0IVG6</accession>
<feature type="DNA-binding region" description="Homeobox" evidence="4">
    <location>
        <begin position="72"/>
        <end position="134"/>
    </location>
</feature>
<evidence type="ECO:0000256" key="5">
    <source>
        <dbReference type="SAM" id="MobiDB-lite"/>
    </source>
</evidence>
<dbReference type="Proteomes" id="UP001345691">
    <property type="component" value="Unassembled WGS sequence"/>
</dbReference>
<dbReference type="InterPro" id="IPR009057">
    <property type="entry name" value="Homeodomain-like_sf"/>
</dbReference>
<feature type="compositionally biased region" description="Polar residues" evidence="5">
    <location>
        <begin position="149"/>
        <end position="160"/>
    </location>
</feature>
<dbReference type="InterPro" id="IPR001356">
    <property type="entry name" value="HD"/>
</dbReference>
<dbReference type="GO" id="GO:0003677">
    <property type="term" value="F:DNA binding"/>
    <property type="evidence" value="ECO:0007669"/>
    <property type="project" value="UniProtKB-KW"/>
</dbReference>
<proteinExistence type="predicted"/>
<comment type="subcellular location">
    <subcellularLocation>
        <location evidence="4">Nucleus</location>
    </subcellularLocation>
</comment>
<name>A0ABR0IVG6_9EURO</name>
<organism evidence="7 8">
    <name type="scientific">Exophiala sideris</name>
    <dbReference type="NCBI Taxonomy" id="1016849"/>
    <lineage>
        <taxon>Eukaryota</taxon>
        <taxon>Fungi</taxon>
        <taxon>Dikarya</taxon>
        <taxon>Ascomycota</taxon>
        <taxon>Pezizomycotina</taxon>
        <taxon>Eurotiomycetes</taxon>
        <taxon>Chaetothyriomycetidae</taxon>
        <taxon>Chaetothyriales</taxon>
        <taxon>Herpotrichiellaceae</taxon>
        <taxon>Exophiala</taxon>
    </lineage>
</organism>
<feature type="domain" description="Homeobox" evidence="6">
    <location>
        <begin position="70"/>
        <end position="133"/>
    </location>
</feature>
<keyword evidence="3 4" id="KW-0539">Nucleus</keyword>
<keyword evidence="1 4" id="KW-0238">DNA-binding</keyword>
<evidence type="ECO:0000313" key="7">
    <source>
        <dbReference type="EMBL" id="KAK5047839.1"/>
    </source>
</evidence>
<feature type="region of interest" description="Disordered" evidence="5">
    <location>
        <begin position="1"/>
        <end position="25"/>
    </location>
</feature>
<gene>
    <name evidence="7" type="primary">CUP9_3</name>
    <name evidence="7" type="ORF">LTR69_011499</name>
</gene>
<feature type="region of interest" description="Disordered" evidence="5">
    <location>
        <begin position="128"/>
        <end position="172"/>
    </location>
</feature>
<evidence type="ECO:0000256" key="2">
    <source>
        <dbReference type="ARBA" id="ARBA00023155"/>
    </source>
</evidence>
<feature type="compositionally biased region" description="Basic residues" evidence="5">
    <location>
        <begin position="129"/>
        <end position="148"/>
    </location>
</feature>
<keyword evidence="2 4" id="KW-0371">Homeobox</keyword>
<keyword evidence="8" id="KW-1185">Reference proteome</keyword>
<evidence type="ECO:0000256" key="3">
    <source>
        <dbReference type="ARBA" id="ARBA00023242"/>
    </source>
</evidence>
<dbReference type="InterPro" id="IPR050224">
    <property type="entry name" value="TALE_homeobox"/>
</dbReference>
<feature type="compositionally biased region" description="Basic and acidic residues" evidence="5">
    <location>
        <begin position="71"/>
        <end position="80"/>
    </location>
</feature>
<dbReference type="InterPro" id="IPR008422">
    <property type="entry name" value="KN_HD"/>
</dbReference>
<evidence type="ECO:0000256" key="4">
    <source>
        <dbReference type="PROSITE-ProRule" id="PRU00108"/>
    </source>
</evidence>
<dbReference type="Pfam" id="PF05920">
    <property type="entry name" value="Homeobox_KN"/>
    <property type="match status" value="1"/>
</dbReference>
<evidence type="ECO:0000313" key="8">
    <source>
        <dbReference type="Proteomes" id="UP001345691"/>
    </source>
</evidence>
<reference evidence="7 8" key="1">
    <citation type="submission" date="2023-08" db="EMBL/GenBank/DDBJ databases">
        <title>Black Yeasts Isolated from many extreme environments.</title>
        <authorList>
            <person name="Coleine C."/>
            <person name="Stajich J.E."/>
            <person name="Selbmann L."/>
        </authorList>
    </citation>
    <scope>NUCLEOTIDE SEQUENCE [LARGE SCALE GENOMIC DNA]</scope>
    <source>
        <strain evidence="7 8">CCFEE 6328</strain>
    </source>
</reference>
<dbReference type="PANTHER" id="PTHR11850">
    <property type="entry name" value="HOMEOBOX PROTEIN TRANSCRIPTION FACTORS"/>
    <property type="match status" value="1"/>
</dbReference>
<evidence type="ECO:0000259" key="6">
    <source>
        <dbReference type="PROSITE" id="PS50071"/>
    </source>
</evidence>
<dbReference type="Gene3D" id="1.10.10.60">
    <property type="entry name" value="Homeodomain-like"/>
    <property type="match status" value="1"/>
</dbReference>
<dbReference type="EMBL" id="JAVRRF010000088">
    <property type="protein sequence ID" value="KAK5047839.1"/>
    <property type="molecule type" value="Genomic_DNA"/>
</dbReference>
<feature type="region of interest" description="Disordered" evidence="5">
    <location>
        <begin position="53"/>
        <end position="81"/>
    </location>
</feature>
<dbReference type="SUPFAM" id="SSF46689">
    <property type="entry name" value="Homeodomain-like"/>
    <property type="match status" value="1"/>
</dbReference>
<protein>
    <submittedName>
        <fullName evidence="7">Homeodomain superfamily</fullName>
    </submittedName>
</protein>
<comment type="caution">
    <text evidence="7">The sequence shown here is derived from an EMBL/GenBank/DDBJ whole genome shotgun (WGS) entry which is preliminary data.</text>
</comment>
<sequence>MNNFDTNAHESTYRYSQTYPPTGPSKVQKDYGNIENRAGVSNQQSYLPTYDTPLSGHPTTIPPTRAANATEGRRGRRDFPKNVTNTLRGWLQNNLDNPYPSENDKESLMRETNLTIAQITNWFMNARRRDPRLRSARNHKKTPRRRLRTLQNASKSNLTSKYEEAGTMTDYL</sequence>
<dbReference type="SMART" id="SM00389">
    <property type="entry name" value="HOX"/>
    <property type="match status" value="1"/>
</dbReference>